<evidence type="ECO:0000256" key="6">
    <source>
        <dbReference type="ARBA" id="ARBA00022741"/>
    </source>
</evidence>
<accession>A0A495DQ32</accession>
<keyword evidence="6" id="KW-0547">Nucleotide-binding</keyword>
<dbReference type="RefSeq" id="WP_121209914.1">
    <property type="nucleotide sequence ID" value="NZ_RBIM01000001.1"/>
</dbReference>
<dbReference type="GO" id="GO:0000166">
    <property type="term" value="F:nucleotide binding"/>
    <property type="evidence" value="ECO:0007669"/>
    <property type="project" value="UniProtKB-KW"/>
</dbReference>
<dbReference type="Gene3D" id="1.10.3090.10">
    <property type="entry name" value="cca-adding enzyme, domain 2"/>
    <property type="match status" value="1"/>
</dbReference>
<evidence type="ECO:0000256" key="7">
    <source>
        <dbReference type="ARBA" id="ARBA00022842"/>
    </source>
</evidence>
<evidence type="ECO:0000256" key="2">
    <source>
        <dbReference type="ARBA" id="ARBA00022679"/>
    </source>
</evidence>
<comment type="cofactor">
    <cofactor evidence="1">
        <name>Mg(2+)</name>
        <dbReference type="ChEBI" id="CHEBI:18420"/>
    </cofactor>
</comment>
<dbReference type="GO" id="GO:0016779">
    <property type="term" value="F:nucleotidyltransferase activity"/>
    <property type="evidence" value="ECO:0007669"/>
    <property type="project" value="UniProtKB-KW"/>
</dbReference>
<feature type="domain" description="Poly A polymerase head" evidence="9">
    <location>
        <begin position="34"/>
        <end position="154"/>
    </location>
</feature>
<dbReference type="InterPro" id="IPR043519">
    <property type="entry name" value="NT_sf"/>
</dbReference>
<dbReference type="OrthoDB" id="9805698at2"/>
<keyword evidence="7" id="KW-0460">Magnesium</keyword>
<evidence type="ECO:0000256" key="1">
    <source>
        <dbReference type="ARBA" id="ARBA00001946"/>
    </source>
</evidence>
<proteinExistence type="inferred from homology"/>
<dbReference type="AlphaFoldDB" id="A0A495DQ32"/>
<keyword evidence="8" id="KW-0694">RNA-binding</keyword>
<evidence type="ECO:0000256" key="4">
    <source>
        <dbReference type="ARBA" id="ARBA00022695"/>
    </source>
</evidence>
<dbReference type="Proteomes" id="UP000273675">
    <property type="component" value="Unassembled WGS sequence"/>
</dbReference>
<keyword evidence="3" id="KW-0819">tRNA processing</keyword>
<dbReference type="InterPro" id="IPR050264">
    <property type="entry name" value="Bact_CCA-adding_enz_type3_sf"/>
</dbReference>
<dbReference type="GO" id="GO:0000049">
    <property type="term" value="F:tRNA binding"/>
    <property type="evidence" value="ECO:0007669"/>
    <property type="project" value="TreeGrafter"/>
</dbReference>
<reference evidence="11 12" key="1">
    <citation type="submission" date="2018-10" db="EMBL/GenBank/DDBJ databases">
        <title>Genomic Encyclopedia of Type Strains, Phase IV (KMG-IV): sequencing the most valuable type-strain genomes for metagenomic binning, comparative biology and taxonomic classification.</title>
        <authorList>
            <person name="Goeker M."/>
        </authorList>
    </citation>
    <scope>NUCLEOTIDE SEQUENCE [LARGE SCALE GENOMIC DNA]</scope>
    <source>
        <strain evidence="11 12">DSM 4734</strain>
    </source>
</reference>
<evidence type="ECO:0000256" key="8">
    <source>
        <dbReference type="RuleBase" id="RU003953"/>
    </source>
</evidence>
<dbReference type="Gene3D" id="3.30.460.10">
    <property type="entry name" value="Beta Polymerase, domain 2"/>
    <property type="match status" value="1"/>
</dbReference>
<evidence type="ECO:0000256" key="3">
    <source>
        <dbReference type="ARBA" id="ARBA00022694"/>
    </source>
</evidence>
<feature type="domain" description="tRNA nucleotidyltransferase/poly(A) polymerase RNA and SrmB- binding" evidence="10">
    <location>
        <begin position="187"/>
        <end position="239"/>
    </location>
</feature>
<protein>
    <submittedName>
        <fullName evidence="11">Poly(A) polymerase</fullName>
    </submittedName>
</protein>
<comment type="similarity">
    <text evidence="8">Belongs to the tRNA nucleotidyltransferase/poly(A) polymerase family.</text>
</comment>
<evidence type="ECO:0000313" key="11">
    <source>
        <dbReference type="EMBL" id="RKR04099.1"/>
    </source>
</evidence>
<keyword evidence="2 8" id="KW-0808">Transferase</keyword>
<evidence type="ECO:0000256" key="5">
    <source>
        <dbReference type="ARBA" id="ARBA00022723"/>
    </source>
</evidence>
<evidence type="ECO:0000259" key="10">
    <source>
        <dbReference type="Pfam" id="PF12627"/>
    </source>
</evidence>
<dbReference type="SUPFAM" id="SSF81891">
    <property type="entry name" value="Poly A polymerase C-terminal region-like"/>
    <property type="match status" value="1"/>
</dbReference>
<organism evidence="11 12">
    <name type="scientific">Maricaulis maris</name>
    <dbReference type="NCBI Taxonomy" id="74318"/>
    <lineage>
        <taxon>Bacteria</taxon>
        <taxon>Pseudomonadati</taxon>
        <taxon>Pseudomonadota</taxon>
        <taxon>Alphaproteobacteria</taxon>
        <taxon>Maricaulales</taxon>
        <taxon>Maricaulaceae</taxon>
        <taxon>Maricaulis</taxon>
    </lineage>
</organism>
<dbReference type="EMBL" id="RBIM01000001">
    <property type="protein sequence ID" value="RKR04099.1"/>
    <property type="molecule type" value="Genomic_DNA"/>
</dbReference>
<keyword evidence="5" id="KW-0479">Metal-binding</keyword>
<name>A0A495DQ32_9PROT</name>
<dbReference type="SUPFAM" id="SSF81301">
    <property type="entry name" value="Nucleotidyltransferase"/>
    <property type="match status" value="1"/>
</dbReference>
<dbReference type="Pfam" id="PF01743">
    <property type="entry name" value="PolyA_pol"/>
    <property type="match status" value="1"/>
</dbReference>
<evidence type="ECO:0000259" key="9">
    <source>
        <dbReference type="Pfam" id="PF01743"/>
    </source>
</evidence>
<dbReference type="PANTHER" id="PTHR46173:SF1">
    <property type="entry name" value="CCA TRNA NUCLEOTIDYLTRANSFERASE 1, MITOCHONDRIAL"/>
    <property type="match status" value="1"/>
</dbReference>
<dbReference type="GO" id="GO:0046872">
    <property type="term" value="F:metal ion binding"/>
    <property type="evidence" value="ECO:0007669"/>
    <property type="project" value="UniProtKB-KW"/>
</dbReference>
<comment type="caution">
    <text evidence="11">The sequence shown here is derived from an EMBL/GenBank/DDBJ whole genome shotgun (WGS) entry which is preliminary data.</text>
</comment>
<dbReference type="GO" id="GO:0008033">
    <property type="term" value="P:tRNA processing"/>
    <property type="evidence" value="ECO:0007669"/>
    <property type="project" value="UniProtKB-KW"/>
</dbReference>
<dbReference type="Pfam" id="PF12627">
    <property type="entry name" value="PolyA_pol_RNAbd"/>
    <property type="match status" value="1"/>
</dbReference>
<evidence type="ECO:0000313" key="12">
    <source>
        <dbReference type="Proteomes" id="UP000273675"/>
    </source>
</evidence>
<dbReference type="InterPro" id="IPR002646">
    <property type="entry name" value="PolA_pol_head_dom"/>
</dbReference>
<dbReference type="PANTHER" id="PTHR46173">
    <property type="entry name" value="CCA TRNA NUCLEOTIDYLTRANSFERASE 1, MITOCHONDRIAL"/>
    <property type="match status" value="1"/>
</dbReference>
<gene>
    <name evidence="11" type="ORF">C7435_0543</name>
</gene>
<keyword evidence="4" id="KW-0548">Nucleotidyltransferase</keyword>
<dbReference type="CDD" id="cd05398">
    <property type="entry name" value="NT_ClassII-CCAase"/>
    <property type="match status" value="1"/>
</dbReference>
<sequence>MTALTLDPAQHGWMTAPATRKVMTALEAACPGGARFVGGCVRNALLGEPVADIDIATRLDPDAVIAAARAAGLKPVPTGKAHGTITVVADGQPFEVTSLRKDVATDGRRAVVSFTQDWAEDARRRDFRLNALYADTAGVVHDPTGGLADLAERRFVFVGDAETRIREDYLRILRLFRFQAWYGGGEVDPTALAAVRKHVAGVHKLSAERVWMELKKLLAAPDPRAAVKLMRDFGLLEMMLGVNGSLRVLSGIIAQDVEYGLAPDSMLRFAALADGGPERIKTMAAKLKMSNAETRRLEGAVNPAAREDVRKAWSDSAAAERAIMTLGARAFEDQVRLEAAGEVAPPPRDWTLLAQFAREWKEPDFPVKGGDLILLGYEPGPMLGDALDELKAIWIAERFEPTREELIAKLTKH</sequence>
<dbReference type="InterPro" id="IPR032828">
    <property type="entry name" value="PolyA_RNA-bd"/>
</dbReference>